<proteinExistence type="predicted"/>
<protein>
    <submittedName>
        <fullName evidence="1">Uncharacterized protein</fullName>
    </submittedName>
</protein>
<gene>
    <name evidence="1" type="ORF">ERS007703_01711</name>
</gene>
<dbReference type="Proteomes" id="UP000038802">
    <property type="component" value="Unassembled WGS sequence"/>
</dbReference>
<evidence type="ECO:0000313" key="1">
    <source>
        <dbReference type="EMBL" id="COV60397.1"/>
    </source>
</evidence>
<dbReference type="EMBL" id="CSAE01000155">
    <property type="protein sequence ID" value="COV60397.1"/>
    <property type="molecule type" value="Genomic_DNA"/>
</dbReference>
<accession>A0A0U0QZG3</accession>
<reference evidence="2" key="1">
    <citation type="submission" date="2015-03" db="EMBL/GenBank/DDBJ databases">
        <authorList>
            <consortium name="Pathogen Informatics"/>
        </authorList>
    </citation>
    <scope>NUCLEOTIDE SEQUENCE [LARGE SCALE GENOMIC DNA]</scope>
    <source>
        <strain evidence="2">K00500041</strain>
    </source>
</reference>
<evidence type="ECO:0000313" key="2">
    <source>
        <dbReference type="Proteomes" id="UP000038802"/>
    </source>
</evidence>
<name>A0A0U0QZG3_MYCTX</name>
<sequence>MNLTASTSARVTPNAGSVVAVVARGRGGNCSPRPNSKLAAANSTIATRTSTTRYTNTNATSSILP</sequence>
<organism evidence="1 2">
    <name type="scientific">Mycobacterium tuberculosis</name>
    <dbReference type="NCBI Taxonomy" id="1773"/>
    <lineage>
        <taxon>Bacteria</taxon>
        <taxon>Bacillati</taxon>
        <taxon>Actinomycetota</taxon>
        <taxon>Actinomycetes</taxon>
        <taxon>Mycobacteriales</taxon>
        <taxon>Mycobacteriaceae</taxon>
        <taxon>Mycobacterium</taxon>
        <taxon>Mycobacterium tuberculosis complex</taxon>
    </lineage>
</organism>
<dbReference type="AlphaFoldDB" id="A0A0U0QZG3"/>